<dbReference type="Proteomes" id="UP000251993">
    <property type="component" value="Chromosome"/>
</dbReference>
<dbReference type="Gene3D" id="3.30.70.80">
    <property type="entry name" value="Peptidase S8 propeptide/proteinase inhibitor I9"/>
    <property type="match status" value="1"/>
</dbReference>
<dbReference type="PRINTS" id="PR00723">
    <property type="entry name" value="SUBTILISIN"/>
</dbReference>
<accession>A0A344TJR4</accession>
<evidence type="ECO:0000313" key="10">
    <source>
        <dbReference type="Proteomes" id="UP000251993"/>
    </source>
</evidence>
<dbReference type="InterPro" id="IPR015500">
    <property type="entry name" value="Peptidase_S8_subtilisin-rel"/>
</dbReference>
<reference evidence="9 10" key="1">
    <citation type="submission" date="2018-07" db="EMBL/GenBank/DDBJ databases">
        <title>Genome sequencing of Runella.</title>
        <authorList>
            <person name="Baek M.-G."/>
            <person name="Yi H."/>
        </authorList>
    </citation>
    <scope>NUCLEOTIDE SEQUENCE [LARGE SCALE GENOMIC DNA]</scope>
    <source>
        <strain evidence="9 10">HYN0085</strain>
    </source>
</reference>
<evidence type="ECO:0000256" key="2">
    <source>
        <dbReference type="ARBA" id="ARBA00022670"/>
    </source>
</evidence>
<keyword evidence="2 5" id="KW-0645">Protease</keyword>
<proteinExistence type="inferred from homology"/>
<dbReference type="GO" id="GO:0004252">
    <property type="term" value="F:serine-type endopeptidase activity"/>
    <property type="evidence" value="ECO:0007669"/>
    <property type="project" value="UniProtKB-UniRule"/>
</dbReference>
<organism evidence="9 10">
    <name type="scientific">Runella rosea</name>
    <dbReference type="NCBI Taxonomy" id="2259595"/>
    <lineage>
        <taxon>Bacteria</taxon>
        <taxon>Pseudomonadati</taxon>
        <taxon>Bacteroidota</taxon>
        <taxon>Cytophagia</taxon>
        <taxon>Cytophagales</taxon>
        <taxon>Spirosomataceae</taxon>
        <taxon>Runella</taxon>
    </lineage>
</organism>
<sequence>MKKVSFILGLVWIAACESENSLEPATDCLVAASAHSGEVIEGEYIVTLKENAETSALTQTATNARIAAFSEQLLSKHHLSSGAIRTAFAGKTRGFVAKLSKGEVKTLQTDPSVEVIEPDRVVSVCGCVDVVAPASVTWSTRKTGYGNGQNFAEKTVWIIDTGVDLDHPDLNVDTQRSQSFITGQTSADDNNGHGTHVAGIIGALNNTIGIVGVASGVKLVALKALDQLGEGRLSSVVAAVAHVSQNGKAGDVVNMSLGLDGISSTLDRQVQAAAEKGILFAIAAGNDKKLANGFSPGRLNHANVFTVSAVDSTGRFASFSNYGNDVVDVAAYGVRILSTYANGRYAILSGTSMAAPHVAGLLLIRGNAVPTFGSAINDPDGAGDPIARVSSQYTTVASLLTH</sequence>
<keyword evidence="3 5" id="KW-0378">Hydrolase</keyword>
<evidence type="ECO:0000256" key="5">
    <source>
        <dbReference type="PROSITE-ProRule" id="PRU01240"/>
    </source>
</evidence>
<feature type="active site" description="Charge relay system" evidence="5">
    <location>
        <position position="352"/>
    </location>
</feature>
<evidence type="ECO:0000256" key="6">
    <source>
        <dbReference type="RuleBase" id="RU003355"/>
    </source>
</evidence>
<dbReference type="SUPFAM" id="SSF54897">
    <property type="entry name" value="Protease propeptides/inhibitors"/>
    <property type="match status" value="1"/>
</dbReference>
<dbReference type="PROSITE" id="PS51892">
    <property type="entry name" value="SUBTILASE"/>
    <property type="match status" value="1"/>
</dbReference>
<dbReference type="RefSeq" id="WP_114067666.1">
    <property type="nucleotide sequence ID" value="NZ_CP030850.1"/>
</dbReference>
<keyword evidence="4 5" id="KW-0720">Serine protease</keyword>
<name>A0A344TJR4_9BACT</name>
<feature type="domain" description="Peptidase S8/S53" evidence="7">
    <location>
        <begin position="155"/>
        <end position="363"/>
    </location>
</feature>
<dbReference type="EMBL" id="CP030850">
    <property type="protein sequence ID" value="AXE18885.1"/>
    <property type="molecule type" value="Genomic_DNA"/>
</dbReference>
<dbReference type="PROSITE" id="PS00137">
    <property type="entry name" value="SUBTILASE_HIS"/>
    <property type="match status" value="1"/>
</dbReference>
<dbReference type="GO" id="GO:0005615">
    <property type="term" value="C:extracellular space"/>
    <property type="evidence" value="ECO:0007669"/>
    <property type="project" value="TreeGrafter"/>
</dbReference>
<dbReference type="InterPro" id="IPR023828">
    <property type="entry name" value="Peptidase_S8_Ser-AS"/>
</dbReference>
<gene>
    <name evidence="9" type="ORF">DR864_14560</name>
</gene>
<dbReference type="InterPro" id="IPR023827">
    <property type="entry name" value="Peptidase_S8_Asp-AS"/>
</dbReference>
<dbReference type="PROSITE" id="PS00138">
    <property type="entry name" value="SUBTILASE_SER"/>
    <property type="match status" value="1"/>
</dbReference>
<dbReference type="PANTHER" id="PTHR43806:SF11">
    <property type="entry name" value="CEREVISIN-RELATED"/>
    <property type="match status" value="1"/>
</dbReference>
<evidence type="ECO:0000259" key="8">
    <source>
        <dbReference type="Pfam" id="PF05922"/>
    </source>
</evidence>
<dbReference type="KEGG" id="run:DR864_14560"/>
<dbReference type="GO" id="GO:0006508">
    <property type="term" value="P:proteolysis"/>
    <property type="evidence" value="ECO:0007669"/>
    <property type="project" value="UniProtKB-KW"/>
</dbReference>
<dbReference type="InterPro" id="IPR050131">
    <property type="entry name" value="Peptidase_S8_subtilisin-like"/>
</dbReference>
<dbReference type="SUPFAM" id="SSF52743">
    <property type="entry name" value="Subtilisin-like"/>
    <property type="match status" value="1"/>
</dbReference>
<dbReference type="PROSITE" id="PS00136">
    <property type="entry name" value="SUBTILASE_ASP"/>
    <property type="match status" value="1"/>
</dbReference>
<dbReference type="Pfam" id="PF00082">
    <property type="entry name" value="Peptidase_S8"/>
    <property type="match status" value="1"/>
</dbReference>
<dbReference type="Pfam" id="PF05922">
    <property type="entry name" value="Inhibitor_I9"/>
    <property type="match status" value="1"/>
</dbReference>
<evidence type="ECO:0000256" key="4">
    <source>
        <dbReference type="ARBA" id="ARBA00022825"/>
    </source>
</evidence>
<evidence type="ECO:0000256" key="3">
    <source>
        <dbReference type="ARBA" id="ARBA00022801"/>
    </source>
</evidence>
<dbReference type="PROSITE" id="PS51257">
    <property type="entry name" value="PROKAR_LIPOPROTEIN"/>
    <property type="match status" value="1"/>
</dbReference>
<dbReference type="InterPro" id="IPR022398">
    <property type="entry name" value="Peptidase_S8_His-AS"/>
</dbReference>
<dbReference type="PANTHER" id="PTHR43806">
    <property type="entry name" value="PEPTIDASE S8"/>
    <property type="match status" value="1"/>
</dbReference>
<feature type="active site" description="Charge relay system" evidence="5">
    <location>
        <position position="160"/>
    </location>
</feature>
<evidence type="ECO:0000259" key="7">
    <source>
        <dbReference type="Pfam" id="PF00082"/>
    </source>
</evidence>
<comment type="similarity">
    <text evidence="1 5 6">Belongs to the peptidase S8 family.</text>
</comment>
<keyword evidence="10" id="KW-1185">Reference proteome</keyword>
<evidence type="ECO:0000313" key="9">
    <source>
        <dbReference type="EMBL" id="AXE18885.1"/>
    </source>
</evidence>
<dbReference type="AlphaFoldDB" id="A0A344TJR4"/>
<dbReference type="InterPro" id="IPR037045">
    <property type="entry name" value="S8pro/Inhibitor_I9_sf"/>
</dbReference>
<dbReference type="InterPro" id="IPR000209">
    <property type="entry name" value="Peptidase_S8/S53_dom"/>
</dbReference>
<dbReference type="InterPro" id="IPR036852">
    <property type="entry name" value="Peptidase_S8/S53_dom_sf"/>
</dbReference>
<dbReference type="Gene3D" id="3.40.50.200">
    <property type="entry name" value="Peptidase S8/S53 domain"/>
    <property type="match status" value="1"/>
</dbReference>
<feature type="domain" description="Inhibitor I9" evidence="8">
    <location>
        <begin position="44"/>
        <end position="123"/>
    </location>
</feature>
<dbReference type="OrthoDB" id="9798386at2"/>
<evidence type="ECO:0000256" key="1">
    <source>
        <dbReference type="ARBA" id="ARBA00011073"/>
    </source>
</evidence>
<feature type="active site" description="Charge relay system" evidence="5">
    <location>
        <position position="193"/>
    </location>
</feature>
<dbReference type="InterPro" id="IPR010259">
    <property type="entry name" value="S8pro/Inhibitor_I9"/>
</dbReference>
<protein>
    <submittedName>
        <fullName evidence="9">S8 family peptidase</fullName>
    </submittedName>
</protein>